<name>A0ABQ1E046_9FIRM</name>
<proteinExistence type="predicted"/>
<comment type="caution">
    <text evidence="1">The sequence shown here is derived from an EMBL/GenBank/DDBJ whole genome shotgun (WGS) entry which is preliminary data.</text>
</comment>
<gene>
    <name evidence="1" type="ORF">BUFA31_14980</name>
</gene>
<accession>A0ABQ1E046</accession>
<sequence length="125" mass="13726">MATTIKRIYTLALAKIIEAPGTDVDFDSYSPTLLDSLLVEAMPYENAIRAQRGDAELTSTPEVTAIDSTALDWDDRITRVALPWGLAAALLFDDENRKAESVMFRNEFVSALEDAAPAVPDYGEE</sequence>
<dbReference type="Proteomes" id="UP000620147">
    <property type="component" value="Unassembled WGS sequence"/>
</dbReference>
<organism evidence="1 2">
    <name type="scientific">Butyricicoccus faecihominis</name>
    <dbReference type="NCBI Taxonomy" id="1712515"/>
    <lineage>
        <taxon>Bacteria</taxon>
        <taxon>Bacillati</taxon>
        <taxon>Bacillota</taxon>
        <taxon>Clostridia</taxon>
        <taxon>Eubacteriales</taxon>
        <taxon>Butyricicoccaceae</taxon>
        <taxon>Butyricicoccus</taxon>
    </lineage>
</organism>
<dbReference type="EMBL" id="BLYJ01000017">
    <property type="protein sequence ID" value="GFO88334.1"/>
    <property type="molecule type" value="Genomic_DNA"/>
</dbReference>
<evidence type="ECO:0000313" key="1">
    <source>
        <dbReference type="EMBL" id="GFO88334.1"/>
    </source>
</evidence>
<dbReference type="RefSeq" id="WP_188885743.1">
    <property type="nucleotide sequence ID" value="NZ_BLYJ01000017.1"/>
</dbReference>
<keyword evidence="2" id="KW-1185">Reference proteome</keyword>
<reference evidence="1 2" key="1">
    <citation type="submission" date="2020-06" db="EMBL/GenBank/DDBJ databases">
        <title>Characterization of fructooligosaccharide metabolism and fructooligosaccharide-degrading enzymes in human commensal butyrate producers.</title>
        <authorList>
            <person name="Tanno H."/>
            <person name="Fujii T."/>
            <person name="Hirano K."/>
            <person name="Maeno S."/>
            <person name="Tonozuka T."/>
            <person name="Sakamoto M."/>
            <person name="Ohkuma M."/>
            <person name="Tochio T."/>
            <person name="Endo A."/>
        </authorList>
    </citation>
    <scope>NUCLEOTIDE SEQUENCE [LARGE SCALE GENOMIC DNA]</scope>
    <source>
        <strain evidence="1 2">JCM 31056</strain>
    </source>
</reference>
<evidence type="ECO:0000313" key="2">
    <source>
        <dbReference type="Proteomes" id="UP000620147"/>
    </source>
</evidence>
<protein>
    <submittedName>
        <fullName evidence="1">Uncharacterized protein</fullName>
    </submittedName>
</protein>